<keyword evidence="2 4" id="KW-0808">Transferase</keyword>
<keyword evidence="1 4" id="KW-0489">Methyltransferase</keyword>
<dbReference type="GO" id="GO:0008171">
    <property type="term" value="F:O-methyltransferase activity"/>
    <property type="evidence" value="ECO:0007669"/>
    <property type="project" value="InterPro"/>
</dbReference>
<dbReference type="PROSITE" id="PS51682">
    <property type="entry name" value="SAM_OMT_I"/>
    <property type="match status" value="1"/>
</dbReference>
<evidence type="ECO:0000313" key="5">
    <source>
        <dbReference type="Proteomes" id="UP000245533"/>
    </source>
</evidence>
<dbReference type="CDD" id="cd02440">
    <property type="entry name" value="AdoMet_MTases"/>
    <property type="match status" value="1"/>
</dbReference>
<dbReference type="Pfam" id="PF01596">
    <property type="entry name" value="Methyltransf_3"/>
    <property type="match status" value="1"/>
</dbReference>
<dbReference type="InterPro" id="IPR029063">
    <property type="entry name" value="SAM-dependent_MTases_sf"/>
</dbReference>
<keyword evidence="3" id="KW-0949">S-adenosyl-L-methionine</keyword>
<evidence type="ECO:0000313" key="4">
    <source>
        <dbReference type="EMBL" id="PWN07242.1"/>
    </source>
</evidence>
<dbReference type="Gene3D" id="3.40.50.150">
    <property type="entry name" value="Vaccinia Virus protein VP39"/>
    <property type="match status" value="1"/>
</dbReference>
<dbReference type="PANTHER" id="PTHR10509">
    <property type="entry name" value="O-METHYLTRANSFERASE-RELATED"/>
    <property type="match status" value="1"/>
</dbReference>
<dbReference type="AlphaFoldDB" id="A0A316TX82"/>
<evidence type="ECO:0000256" key="3">
    <source>
        <dbReference type="ARBA" id="ARBA00022691"/>
    </source>
</evidence>
<reference evidence="4 5" key="1">
    <citation type="submission" date="2018-05" db="EMBL/GenBank/DDBJ databases">
        <title>Rhodohalobacter halophilus gen. nov., sp. nov., a moderately halophilic member of the family Balneolaceae.</title>
        <authorList>
            <person name="Liu Z.-W."/>
        </authorList>
    </citation>
    <scope>NUCLEOTIDE SEQUENCE [LARGE SCALE GENOMIC DNA]</scope>
    <source>
        <strain evidence="4 5">8A47</strain>
    </source>
</reference>
<comment type="caution">
    <text evidence="4">The sequence shown here is derived from an EMBL/GenBank/DDBJ whole genome shotgun (WGS) entry which is preliminary data.</text>
</comment>
<evidence type="ECO:0000256" key="2">
    <source>
        <dbReference type="ARBA" id="ARBA00022679"/>
    </source>
</evidence>
<dbReference type="PANTHER" id="PTHR10509:SF14">
    <property type="entry name" value="CAFFEOYL-COA O-METHYLTRANSFERASE 3-RELATED"/>
    <property type="match status" value="1"/>
</dbReference>
<name>A0A316TX82_9BACT</name>
<proteinExistence type="predicted"/>
<dbReference type="GO" id="GO:0032259">
    <property type="term" value="P:methylation"/>
    <property type="evidence" value="ECO:0007669"/>
    <property type="project" value="UniProtKB-KW"/>
</dbReference>
<dbReference type="EMBL" id="QGGB01000004">
    <property type="protein sequence ID" value="PWN07242.1"/>
    <property type="molecule type" value="Genomic_DNA"/>
</dbReference>
<dbReference type="Proteomes" id="UP000245533">
    <property type="component" value="Unassembled WGS sequence"/>
</dbReference>
<accession>A0A316TX82</accession>
<dbReference type="RefSeq" id="WP_109645916.1">
    <property type="nucleotide sequence ID" value="NZ_QGGB01000004.1"/>
</dbReference>
<dbReference type="InterPro" id="IPR002935">
    <property type="entry name" value="SAM_O-MeTrfase"/>
</dbReference>
<gene>
    <name evidence="4" type="ORF">DDZ15_05430</name>
</gene>
<keyword evidence="5" id="KW-1185">Reference proteome</keyword>
<organism evidence="4 5">
    <name type="scientific">Rhodohalobacter mucosus</name>
    <dbReference type="NCBI Taxonomy" id="2079485"/>
    <lineage>
        <taxon>Bacteria</taxon>
        <taxon>Pseudomonadati</taxon>
        <taxon>Balneolota</taxon>
        <taxon>Balneolia</taxon>
        <taxon>Balneolales</taxon>
        <taxon>Balneolaceae</taxon>
        <taxon>Rhodohalobacter</taxon>
    </lineage>
</organism>
<dbReference type="InterPro" id="IPR050362">
    <property type="entry name" value="Cation-dep_OMT"/>
</dbReference>
<protein>
    <submittedName>
        <fullName evidence="4">O-methyltransferase</fullName>
    </submittedName>
</protein>
<dbReference type="GO" id="GO:0008757">
    <property type="term" value="F:S-adenosylmethionine-dependent methyltransferase activity"/>
    <property type="evidence" value="ECO:0007669"/>
    <property type="project" value="TreeGrafter"/>
</dbReference>
<dbReference type="SUPFAM" id="SSF53335">
    <property type="entry name" value="S-adenosyl-L-methionine-dependent methyltransferases"/>
    <property type="match status" value="1"/>
</dbReference>
<sequence>MELVNKRIAEYTESFTTEEPEIVKRLIRASEKNLEHTDMLSGRQTGLLLKLLVQISGAKRVLDVGTFTGYSALMMAGVLPENGELITIEMNSRYREISDGFFSKEPYRSKIRQIMGNALEVIPGLEGNFDLVYLDADKISYPEYWKMIRKKTISGSLIVLDNMLWDGMVLNAKEGKEYAIHKTSELIRDDDEVDQLMLPLRDGVTVVRVK</sequence>
<dbReference type="OrthoDB" id="9799672at2"/>
<evidence type="ECO:0000256" key="1">
    <source>
        <dbReference type="ARBA" id="ARBA00022603"/>
    </source>
</evidence>